<dbReference type="VEuPathDB" id="AmoebaDB:DICPUDRAFT_158531"/>
<dbReference type="GO" id="GO:0003723">
    <property type="term" value="F:RNA binding"/>
    <property type="evidence" value="ECO:0000318"/>
    <property type="project" value="GO_Central"/>
</dbReference>
<name>F1A1U3_DICPU</name>
<dbReference type="Gene3D" id="3.30.2300.10">
    <property type="entry name" value="THUMP superfamily"/>
    <property type="match status" value="1"/>
</dbReference>
<dbReference type="PANTHER" id="PTHR13452">
    <property type="entry name" value="THUMP DOMAIN CONTAINING PROTEIN 1-RELATED"/>
    <property type="match status" value="1"/>
</dbReference>
<dbReference type="GO" id="GO:0006400">
    <property type="term" value="P:tRNA modification"/>
    <property type="evidence" value="ECO:0000318"/>
    <property type="project" value="GO_Central"/>
</dbReference>
<keyword evidence="5" id="KW-1185">Reference proteome</keyword>
<evidence type="ECO:0000313" key="5">
    <source>
        <dbReference type="Proteomes" id="UP000001064"/>
    </source>
</evidence>
<dbReference type="PROSITE" id="PS51165">
    <property type="entry name" value="THUMP"/>
    <property type="match status" value="1"/>
</dbReference>
<dbReference type="GeneID" id="10504951"/>
<feature type="compositionally biased region" description="Basic and acidic residues" evidence="2">
    <location>
        <begin position="57"/>
        <end position="68"/>
    </location>
</feature>
<feature type="domain" description="THUMP" evidence="3">
    <location>
        <begin position="244"/>
        <end position="346"/>
    </location>
</feature>
<organism evidence="4 5">
    <name type="scientific">Dictyostelium purpureum</name>
    <name type="common">Slime mold</name>
    <dbReference type="NCBI Taxonomy" id="5786"/>
    <lineage>
        <taxon>Eukaryota</taxon>
        <taxon>Amoebozoa</taxon>
        <taxon>Evosea</taxon>
        <taxon>Eumycetozoa</taxon>
        <taxon>Dictyostelia</taxon>
        <taxon>Dictyosteliales</taxon>
        <taxon>Dictyosteliaceae</taxon>
        <taxon>Dictyostelium</taxon>
    </lineage>
</organism>
<accession>F1A1U3</accession>
<dbReference type="eggNOG" id="KOG3943">
    <property type="taxonomic scope" value="Eukaryota"/>
</dbReference>
<dbReference type="EMBL" id="GL871386">
    <property type="protein sequence ID" value="EGC29843.1"/>
    <property type="molecule type" value="Genomic_DNA"/>
</dbReference>
<dbReference type="SMART" id="SM00981">
    <property type="entry name" value="THUMP"/>
    <property type="match status" value="1"/>
</dbReference>
<feature type="compositionally biased region" description="Low complexity" evidence="2">
    <location>
        <begin position="16"/>
        <end position="29"/>
    </location>
</feature>
<dbReference type="Proteomes" id="UP000001064">
    <property type="component" value="Unassembled WGS sequence"/>
</dbReference>
<feature type="region of interest" description="Disordered" evidence="2">
    <location>
        <begin position="367"/>
        <end position="389"/>
    </location>
</feature>
<protein>
    <recommendedName>
        <fullName evidence="3">THUMP domain-containing protein</fullName>
    </recommendedName>
</protein>
<dbReference type="OrthoDB" id="367221at2759"/>
<dbReference type="FunCoup" id="F1A1U3">
    <property type="interactions" value="114"/>
</dbReference>
<feature type="compositionally biased region" description="Basic and acidic residues" evidence="2">
    <location>
        <begin position="368"/>
        <end position="389"/>
    </location>
</feature>
<dbReference type="STRING" id="5786.F1A1U3"/>
<dbReference type="InterPro" id="IPR040183">
    <property type="entry name" value="THUMPD1-like"/>
</dbReference>
<evidence type="ECO:0000259" key="3">
    <source>
        <dbReference type="PROSITE" id="PS51165"/>
    </source>
</evidence>
<dbReference type="Pfam" id="PF02926">
    <property type="entry name" value="THUMP"/>
    <property type="match status" value="1"/>
</dbReference>
<dbReference type="RefSeq" id="XP_003293641.1">
    <property type="nucleotide sequence ID" value="XM_003293593.1"/>
</dbReference>
<keyword evidence="1" id="KW-0694">RNA-binding</keyword>
<feature type="region of interest" description="Disordered" evidence="2">
    <location>
        <begin position="1"/>
        <end position="73"/>
    </location>
</feature>
<sequence>MSEVIDTTTKVDDSTENNNNITNNENPENNDNKKRQFVNKKERKQNKKIKSNQNNQNKERKPQNKDNENQDVNDYDEKKVIFRGKFKSWKKHSRLFATDEKVKGLLICCDSTREAHSIGEILPILNNFADKYFPKENTDQNSTKVNSYYDTKEQNLEGTTENSGTEIKKRKRFELINSGCSGIYFISMTVESVSPIDFMNCMFIDTIKLQLIKKKLPYDHLDEIINNFPESTKKMLENADQSIKINERAIKKVTFTSKVQPILQTCCSVDLNDMMKGIIENTINKDKPKSFAIEIRSRNNIHFDKHQAIKDIAAMVDPSIKVNLKFPDTLILIEVVKSSAVASVIPQYRNLFKLNLRELVRFGNSANKKVEEPESKVEEPKVEESKVEA</sequence>
<dbReference type="SUPFAM" id="SSF143437">
    <property type="entry name" value="THUMP domain-like"/>
    <property type="match status" value="1"/>
</dbReference>
<dbReference type="PANTHER" id="PTHR13452:SF11">
    <property type="entry name" value="THUMP DOMAIN-CONTAINING PROTEIN"/>
    <property type="match status" value="1"/>
</dbReference>
<proteinExistence type="predicted"/>
<dbReference type="KEGG" id="dpp:DICPUDRAFT_158531"/>
<evidence type="ECO:0000313" key="4">
    <source>
        <dbReference type="EMBL" id="EGC29843.1"/>
    </source>
</evidence>
<dbReference type="AlphaFoldDB" id="F1A1U3"/>
<evidence type="ECO:0000256" key="1">
    <source>
        <dbReference type="PROSITE-ProRule" id="PRU00529"/>
    </source>
</evidence>
<dbReference type="CDD" id="cd11717">
    <property type="entry name" value="THUMP_THUMPD1_like"/>
    <property type="match status" value="1"/>
</dbReference>
<gene>
    <name evidence="4" type="ORF">DICPUDRAFT_158531</name>
</gene>
<reference evidence="5" key="1">
    <citation type="journal article" date="2011" name="Genome Biol.">
        <title>Comparative genomics of the social amoebae Dictyostelium discoideum and Dictyostelium purpureum.</title>
        <authorList>
            <consortium name="US DOE Joint Genome Institute (JGI-PGF)"/>
            <person name="Sucgang R."/>
            <person name="Kuo A."/>
            <person name="Tian X."/>
            <person name="Salerno W."/>
            <person name="Parikh A."/>
            <person name="Feasley C.L."/>
            <person name="Dalin E."/>
            <person name="Tu H."/>
            <person name="Huang E."/>
            <person name="Barry K."/>
            <person name="Lindquist E."/>
            <person name="Shapiro H."/>
            <person name="Bruce D."/>
            <person name="Schmutz J."/>
            <person name="Salamov A."/>
            <person name="Fey P."/>
            <person name="Gaudet P."/>
            <person name="Anjard C."/>
            <person name="Babu M.M."/>
            <person name="Basu S."/>
            <person name="Bushmanova Y."/>
            <person name="van der Wel H."/>
            <person name="Katoh-Kurasawa M."/>
            <person name="Dinh C."/>
            <person name="Coutinho P.M."/>
            <person name="Saito T."/>
            <person name="Elias M."/>
            <person name="Schaap P."/>
            <person name="Kay R.R."/>
            <person name="Henrissat B."/>
            <person name="Eichinger L."/>
            <person name="Rivero F."/>
            <person name="Putnam N.H."/>
            <person name="West C.M."/>
            <person name="Loomis W.F."/>
            <person name="Chisholm R.L."/>
            <person name="Shaulsky G."/>
            <person name="Strassmann J.E."/>
            <person name="Queller D.C."/>
            <person name="Kuspa A."/>
            <person name="Grigoriev I.V."/>
        </authorList>
    </citation>
    <scope>NUCLEOTIDE SEQUENCE [LARGE SCALE GENOMIC DNA]</scope>
    <source>
        <strain evidence="5">QSDP1</strain>
    </source>
</reference>
<dbReference type="OMA" id="MNEKACV"/>
<dbReference type="InParanoid" id="F1A1U3"/>
<evidence type="ECO:0000256" key="2">
    <source>
        <dbReference type="SAM" id="MobiDB-lite"/>
    </source>
</evidence>
<dbReference type="InterPro" id="IPR004114">
    <property type="entry name" value="THUMP_dom"/>
</dbReference>
<feature type="compositionally biased region" description="Basic residues" evidence="2">
    <location>
        <begin position="35"/>
        <end position="50"/>
    </location>
</feature>